<gene>
    <name evidence="2" type="ORF">OFUS_LOCUS19119</name>
</gene>
<feature type="non-terminal residue" evidence="2">
    <location>
        <position position="1"/>
    </location>
</feature>
<organism evidence="2 3">
    <name type="scientific">Owenia fusiformis</name>
    <name type="common">Polychaete worm</name>
    <dbReference type="NCBI Taxonomy" id="6347"/>
    <lineage>
        <taxon>Eukaryota</taxon>
        <taxon>Metazoa</taxon>
        <taxon>Spiralia</taxon>
        <taxon>Lophotrochozoa</taxon>
        <taxon>Annelida</taxon>
        <taxon>Polychaeta</taxon>
        <taxon>Sedentaria</taxon>
        <taxon>Canalipalpata</taxon>
        <taxon>Sabellida</taxon>
        <taxon>Oweniida</taxon>
        <taxon>Oweniidae</taxon>
        <taxon>Owenia</taxon>
    </lineage>
</organism>
<evidence type="ECO:0000313" key="3">
    <source>
        <dbReference type="Proteomes" id="UP000749559"/>
    </source>
</evidence>
<comment type="caution">
    <text evidence="2">The sequence shown here is derived from an EMBL/GenBank/DDBJ whole genome shotgun (WGS) entry which is preliminary data.</text>
</comment>
<accession>A0A8J1XY45</accession>
<feature type="region of interest" description="Disordered" evidence="1">
    <location>
        <begin position="109"/>
        <end position="129"/>
    </location>
</feature>
<evidence type="ECO:0000256" key="1">
    <source>
        <dbReference type="SAM" id="MobiDB-lite"/>
    </source>
</evidence>
<keyword evidence="3" id="KW-1185">Reference proteome</keyword>
<reference evidence="2" key="1">
    <citation type="submission" date="2022-03" db="EMBL/GenBank/DDBJ databases">
        <authorList>
            <person name="Martin C."/>
        </authorList>
    </citation>
    <scope>NUCLEOTIDE SEQUENCE</scope>
</reference>
<name>A0A8J1XY45_OWEFU</name>
<dbReference type="EMBL" id="CAIIXF020000009">
    <property type="protein sequence ID" value="CAH1794426.1"/>
    <property type="molecule type" value="Genomic_DNA"/>
</dbReference>
<sequence length="129" mass="14489">MAYGTCDVLAQLSLWGSLQHGSLATWRPSREAMAGPPNIFSELQHSKLKLPQELCSMRSHLQDSAGQCLSFHQRGWVQQLLFLHQLACNTCWHGCLAWWDDQTHPAVTATSHSSSSSINHEAYQETEIK</sequence>
<evidence type="ECO:0000313" key="2">
    <source>
        <dbReference type="EMBL" id="CAH1794426.1"/>
    </source>
</evidence>
<dbReference type="Proteomes" id="UP000749559">
    <property type="component" value="Unassembled WGS sequence"/>
</dbReference>
<protein>
    <submittedName>
        <fullName evidence="2">Uncharacterized protein</fullName>
    </submittedName>
</protein>
<dbReference type="AlphaFoldDB" id="A0A8J1XY45"/>
<proteinExistence type="predicted"/>